<dbReference type="SUPFAM" id="SSF81301">
    <property type="entry name" value="Nucleotidyltransferase"/>
    <property type="match status" value="1"/>
</dbReference>
<dbReference type="CDD" id="cd00077">
    <property type="entry name" value="HDc"/>
    <property type="match status" value="1"/>
</dbReference>
<dbReference type="Gene3D" id="3.30.460.10">
    <property type="entry name" value="Beta Polymerase, domain 2"/>
    <property type="match status" value="1"/>
</dbReference>
<dbReference type="NCBIfam" id="TIGR01693">
    <property type="entry name" value="UTase_glnD"/>
    <property type="match status" value="1"/>
</dbReference>
<proteinExistence type="inferred from homology"/>
<comment type="caution">
    <text evidence="11">The sequence shown here is derived from an EMBL/GenBank/DDBJ whole genome shotgun (WGS) entry which is preliminary data.</text>
</comment>
<dbReference type="Proteomes" id="UP001597171">
    <property type="component" value="Unassembled WGS sequence"/>
</dbReference>
<evidence type="ECO:0000256" key="3">
    <source>
        <dbReference type="ARBA" id="ARBA00022737"/>
    </source>
</evidence>
<organism evidence="11 12">
    <name type="scientific">Methylopila musalis</name>
    <dbReference type="NCBI Taxonomy" id="1134781"/>
    <lineage>
        <taxon>Bacteria</taxon>
        <taxon>Pseudomonadati</taxon>
        <taxon>Pseudomonadota</taxon>
        <taxon>Alphaproteobacteria</taxon>
        <taxon>Hyphomicrobiales</taxon>
        <taxon>Methylopilaceae</taxon>
        <taxon>Methylopila</taxon>
    </lineage>
</organism>
<evidence type="ECO:0000259" key="9">
    <source>
        <dbReference type="PROSITE" id="PS51671"/>
    </source>
</evidence>
<dbReference type="PANTHER" id="PTHR47320:SF1">
    <property type="entry name" value="BIFUNCTIONAL URIDYLYLTRANSFERASE_URIDYLYL-REMOVING ENZYME"/>
    <property type="match status" value="1"/>
</dbReference>
<feature type="region of interest" description="Disordered" evidence="8">
    <location>
        <begin position="919"/>
        <end position="939"/>
    </location>
</feature>
<evidence type="ECO:0000256" key="4">
    <source>
        <dbReference type="ARBA" id="ARBA00022801"/>
    </source>
</evidence>
<dbReference type="InterPro" id="IPR010043">
    <property type="entry name" value="UTase/UR"/>
</dbReference>
<evidence type="ECO:0000256" key="8">
    <source>
        <dbReference type="SAM" id="MobiDB-lite"/>
    </source>
</evidence>
<dbReference type="InterPro" id="IPR013546">
    <property type="entry name" value="PII_UdlTrfase/GS_AdlTrfase"/>
</dbReference>
<comment type="activity regulation">
    <text evidence="7">Uridylyltransferase (UTase) activity is inhibited by glutamine, while glutamine activates uridylyl-removing (UR) activity.</text>
</comment>
<dbReference type="SUPFAM" id="SSF55021">
    <property type="entry name" value="ACT-like"/>
    <property type="match status" value="2"/>
</dbReference>
<dbReference type="PROSITE" id="PS51831">
    <property type="entry name" value="HD"/>
    <property type="match status" value="1"/>
</dbReference>
<evidence type="ECO:0000259" key="10">
    <source>
        <dbReference type="PROSITE" id="PS51831"/>
    </source>
</evidence>
<dbReference type="SUPFAM" id="SSF81891">
    <property type="entry name" value="Poly A polymerase C-terminal region-like"/>
    <property type="match status" value="1"/>
</dbReference>
<dbReference type="RefSeq" id="WP_378774166.1">
    <property type="nucleotide sequence ID" value="NZ_JBHTMX010000010.1"/>
</dbReference>
<gene>
    <name evidence="7" type="primary">glnD</name>
    <name evidence="11" type="ORF">ACFQ4O_03045</name>
</gene>
<comment type="function">
    <text evidence="7">Modifies, by uridylylation and deuridylylation, the PII regulatory proteins (GlnB and homologs), in response to the nitrogen status of the cell that GlnD senses through the glutamine level. Under low glutamine levels, catalyzes the conversion of the PII proteins and UTP to PII-UMP and PPi, while under higher glutamine levels, GlnD hydrolyzes PII-UMP to PII and UMP (deuridylylation). Thus, controls uridylylation state and activity of the PII proteins, and plays an important role in the regulation of nitrogen metabolism.</text>
</comment>
<dbReference type="SMART" id="SM00471">
    <property type="entry name" value="HDc"/>
    <property type="match status" value="1"/>
</dbReference>
<feature type="compositionally biased region" description="Basic and acidic residues" evidence="8">
    <location>
        <begin position="921"/>
        <end position="939"/>
    </location>
</feature>
<dbReference type="InterPro" id="IPR043519">
    <property type="entry name" value="NT_sf"/>
</dbReference>
<dbReference type="CDD" id="cd04900">
    <property type="entry name" value="ACT_UUR-like_1"/>
    <property type="match status" value="1"/>
</dbReference>
<feature type="region of interest" description="Uridylyltransferase" evidence="7">
    <location>
        <begin position="1"/>
        <end position="381"/>
    </location>
</feature>
<dbReference type="GO" id="GO:0008773">
    <property type="term" value="F:[protein-PII] uridylyltransferase activity"/>
    <property type="evidence" value="ECO:0007669"/>
    <property type="project" value="UniProtKB-EC"/>
</dbReference>
<keyword evidence="12" id="KW-1185">Reference proteome</keyword>
<dbReference type="SUPFAM" id="SSF81593">
    <property type="entry name" value="Nucleotidyltransferase substrate binding subunit/domain"/>
    <property type="match status" value="1"/>
</dbReference>
<dbReference type="NCBIfam" id="NF003467">
    <property type="entry name" value="PRK05092.1"/>
    <property type="match status" value="1"/>
</dbReference>
<evidence type="ECO:0000313" key="11">
    <source>
        <dbReference type="EMBL" id="MFD1330966.1"/>
    </source>
</evidence>
<feature type="domain" description="ACT" evidence="9">
    <location>
        <begin position="739"/>
        <end position="820"/>
    </location>
</feature>
<keyword evidence="5 7" id="KW-0460">Magnesium</keyword>
<dbReference type="PANTHER" id="PTHR47320">
    <property type="entry name" value="BIFUNCTIONAL URIDYLYLTRANSFERASE/URIDYLYL-REMOVING ENZYME"/>
    <property type="match status" value="1"/>
</dbReference>
<feature type="domain" description="HD" evidence="10">
    <location>
        <begin position="499"/>
        <end position="621"/>
    </location>
</feature>
<reference evidence="12" key="1">
    <citation type="journal article" date="2019" name="Int. J. Syst. Evol. Microbiol.">
        <title>The Global Catalogue of Microorganisms (GCM) 10K type strain sequencing project: providing services to taxonomists for standard genome sequencing and annotation.</title>
        <authorList>
            <consortium name="The Broad Institute Genomics Platform"/>
            <consortium name="The Broad Institute Genome Sequencing Center for Infectious Disease"/>
            <person name="Wu L."/>
            <person name="Ma J."/>
        </authorList>
    </citation>
    <scope>NUCLEOTIDE SEQUENCE [LARGE SCALE GENOMIC DNA]</scope>
    <source>
        <strain evidence="12">CCUG 61696</strain>
    </source>
</reference>
<comment type="catalytic activity">
    <reaction evidence="7">
        <text>[protein-PII]-uridylyl-L-tyrosine + H2O = [protein-PII]-L-tyrosine + UMP + H(+)</text>
        <dbReference type="Rhea" id="RHEA:48600"/>
        <dbReference type="Rhea" id="RHEA-COMP:12147"/>
        <dbReference type="Rhea" id="RHEA-COMP:12148"/>
        <dbReference type="ChEBI" id="CHEBI:15377"/>
        <dbReference type="ChEBI" id="CHEBI:15378"/>
        <dbReference type="ChEBI" id="CHEBI:46858"/>
        <dbReference type="ChEBI" id="CHEBI:57865"/>
        <dbReference type="ChEBI" id="CHEBI:90602"/>
    </reaction>
</comment>
<dbReference type="EMBL" id="JBHTMX010000010">
    <property type="protein sequence ID" value="MFD1330966.1"/>
    <property type="molecule type" value="Genomic_DNA"/>
</dbReference>
<comment type="caution">
    <text evidence="7">Lacks conserved residue(s) required for the propagation of feature annotation.</text>
</comment>
<dbReference type="Pfam" id="PF01842">
    <property type="entry name" value="ACT"/>
    <property type="match status" value="1"/>
</dbReference>
<dbReference type="Gene3D" id="1.10.3090.10">
    <property type="entry name" value="cca-adding enzyme, domain 2"/>
    <property type="match status" value="1"/>
</dbReference>
<evidence type="ECO:0000256" key="5">
    <source>
        <dbReference type="ARBA" id="ARBA00022842"/>
    </source>
</evidence>
<dbReference type="CDD" id="cd05401">
    <property type="entry name" value="NT_GlnE_GlnD_like"/>
    <property type="match status" value="1"/>
</dbReference>
<comment type="similarity">
    <text evidence="7">Belongs to the GlnD family.</text>
</comment>
<dbReference type="PIRSF" id="PIRSF006288">
    <property type="entry name" value="PII_uridyltransf"/>
    <property type="match status" value="1"/>
</dbReference>
<comment type="cofactor">
    <cofactor evidence="7">
        <name>Mg(2+)</name>
        <dbReference type="ChEBI" id="CHEBI:18420"/>
    </cofactor>
</comment>
<keyword evidence="1 7" id="KW-0808">Transferase</keyword>
<dbReference type="InterPro" id="IPR002912">
    <property type="entry name" value="ACT_dom"/>
</dbReference>
<evidence type="ECO:0000256" key="6">
    <source>
        <dbReference type="ARBA" id="ARBA00023268"/>
    </source>
</evidence>
<dbReference type="PROSITE" id="PS51671">
    <property type="entry name" value="ACT"/>
    <property type="match status" value="2"/>
</dbReference>
<dbReference type="Pfam" id="PF01966">
    <property type="entry name" value="HD"/>
    <property type="match status" value="1"/>
</dbReference>
<comment type="catalytic activity">
    <reaction evidence="7">
        <text>[protein-PII]-L-tyrosine + UTP = [protein-PII]-uridylyl-L-tyrosine + diphosphate</text>
        <dbReference type="Rhea" id="RHEA:13673"/>
        <dbReference type="Rhea" id="RHEA-COMP:12147"/>
        <dbReference type="Rhea" id="RHEA-COMP:12148"/>
        <dbReference type="ChEBI" id="CHEBI:33019"/>
        <dbReference type="ChEBI" id="CHEBI:46398"/>
        <dbReference type="ChEBI" id="CHEBI:46858"/>
        <dbReference type="ChEBI" id="CHEBI:90602"/>
        <dbReference type="EC" id="2.7.7.59"/>
    </reaction>
</comment>
<dbReference type="Pfam" id="PF08335">
    <property type="entry name" value="GlnD_UR_UTase"/>
    <property type="match status" value="1"/>
</dbReference>
<accession>A0ABW3Z408</accession>
<dbReference type="EC" id="3.1.4.-" evidence="7"/>
<keyword evidence="2 7" id="KW-0548">Nucleotidyltransferase</keyword>
<evidence type="ECO:0000313" key="12">
    <source>
        <dbReference type="Proteomes" id="UP001597171"/>
    </source>
</evidence>
<dbReference type="InterPro" id="IPR003607">
    <property type="entry name" value="HD/PDEase_dom"/>
</dbReference>
<protein>
    <recommendedName>
        <fullName evidence="7">Bifunctional uridylyltransferase/uridylyl-removing enzyme</fullName>
        <shortName evidence="7">UTase/UR</shortName>
    </recommendedName>
    <alternativeName>
        <fullName evidence="7">Bifunctional [protein-PII] modification enzyme</fullName>
    </alternativeName>
    <alternativeName>
        <fullName evidence="7">Bifunctional nitrogen sensor protein</fullName>
    </alternativeName>
    <domain>
        <recommendedName>
            <fullName evidence="7">[Protein-PII] uridylyltransferase</fullName>
            <shortName evidence="7">PII uridylyltransferase</shortName>
            <shortName evidence="7">UTase</shortName>
            <ecNumber evidence="7">2.7.7.59</ecNumber>
        </recommendedName>
    </domain>
    <domain>
        <recommendedName>
            <fullName evidence="7">[Protein-PII]-UMP uridylyl-removing enzyme</fullName>
            <shortName evidence="7">UR</shortName>
            <ecNumber evidence="7">3.1.4.-</ecNumber>
        </recommendedName>
    </domain>
</protein>
<dbReference type="Gene3D" id="3.30.70.260">
    <property type="match status" value="1"/>
</dbReference>
<dbReference type="InterPro" id="IPR045865">
    <property type="entry name" value="ACT-like_dom_sf"/>
</dbReference>
<evidence type="ECO:0000256" key="2">
    <source>
        <dbReference type="ARBA" id="ARBA00022695"/>
    </source>
</evidence>
<keyword evidence="3" id="KW-0677">Repeat</keyword>
<dbReference type="EC" id="2.7.7.59" evidence="7"/>
<feature type="domain" description="ACT" evidence="9">
    <location>
        <begin position="852"/>
        <end position="932"/>
    </location>
</feature>
<comment type="domain">
    <text evidence="7">Has four distinct domains: an N-terminal nucleotidyltransferase (NT) domain responsible for UTase activity, a central HD domain that encodes UR activity, and two C-terminal ACT domains that seem to have a role in glutamine sensing.</text>
</comment>
<name>A0ABW3Z408_9HYPH</name>
<keyword evidence="4 7" id="KW-0378">Hydrolase</keyword>
<dbReference type="CDD" id="cd04899">
    <property type="entry name" value="ACT_ACR-UUR-like_2"/>
    <property type="match status" value="1"/>
</dbReference>
<dbReference type="InterPro" id="IPR006674">
    <property type="entry name" value="HD_domain"/>
</dbReference>
<dbReference type="HAMAP" id="MF_00277">
    <property type="entry name" value="PII_uridylyl_transf"/>
    <property type="match status" value="1"/>
</dbReference>
<sequence>MSALRPPARAARAARELCDETALAADFAAISAARRGDSGKRHAEVVARVKQALADGRALARTWLLEDKGGALCAARLSGLMDAVIRALFQHATTDLYPRQNPSSGERLSVAAVGGYGRGAMAPGSDVDLLFLLPYKQTAWGESVVEAMLYVLWDAGLKVGHATRSVDECIRLSKADMTIRTAVLEARFVVGDEAIFLDKMRRFDAEVVEGAAAEFAAAKLAERDERLVRSGASRYLVEPNVKEGKGGLRDLNTLFWIAKYVYRVRDIEELVKVGLFSAAELKLFRKCEDFLWAVRCHLHYITGRAEDRLSFDLQREIALALGYTEHPGLKDVERFMKHYFLVAKDVGDLTAILCHALEERQQKPKPRLDRFLTKLKPKRKPKELGDFAIESDRLDVIDDTVFAKDPVNLIRFFHIADRNHLALHPDAVRLVTKSLKLIDARLRESPEANALFIEILTSRRTPETTLRRMNETGVLGRFIPDFGKIVAMMQFNMYHHYTVDEHLLRSIGVLSQIEGGDAREIHPLASEILPTVRDRVALYVALFLHDIAKGRPEDHSVAGGRIARRLCPRLGLNANQTETVAWLIEQHLTMSIVAQSRDLSDRRTIADFAKVVQSPERLKLLLILTICDIKAVGPGVWNGWKGQLLRTLYFETENLLTGGRSDGDRNRQVERAQGEVRERLSDWSDRAFKAYAKRHYPAYWLREDADRAVAHARFIAAADKEDRKLATDVTTDAFRGVTELTVLAPDHPRLLAIIAGACAAGGANIVDAHIHTTTDGFALDSIVISRAFPQDDDELRRGARIAESIEKALIGDIWLHDIVESKVASGQKGRSRAFHVEPEVTVTNAWSDRHTVLELVGLDRPGLLYELTTAISKLNLNIVSAHVATFGERAVDVFYVTDLTGAKLASTARQNAVRRALKAALSEDKGAEKDSKDKARAKK</sequence>
<evidence type="ECO:0000256" key="7">
    <source>
        <dbReference type="HAMAP-Rule" id="MF_00277"/>
    </source>
</evidence>
<evidence type="ECO:0000256" key="1">
    <source>
        <dbReference type="ARBA" id="ARBA00022679"/>
    </source>
</evidence>
<keyword evidence="6 7" id="KW-0511">Multifunctional enzyme</keyword>